<reference evidence="4 5" key="1">
    <citation type="submission" date="2011-08" db="EMBL/GenBank/DDBJ databases">
        <authorList>
            <person name="Weinstock G."/>
            <person name="Sodergren E."/>
            <person name="Clifton S."/>
            <person name="Fulton L."/>
            <person name="Fulton B."/>
            <person name="Courtney L."/>
            <person name="Fronick C."/>
            <person name="Harrison M."/>
            <person name="Strong C."/>
            <person name="Farmer C."/>
            <person name="Delahaunty K."/>
            <person name="Markovic C."/>
            <person name="Hall O."/>
            <person name="Minx P."/>
            <person name="Tomlinson C."/>
            <person name="Mitreva M."/>
            <person name="Hou S."/>
            <person name="Chen J."/>
            <person name="Wollam A."/>
            <person name="Pepin K.H."/>
            <person name="Johnson M."/>
            <person name="Bhonagiri V."/>
            <person name="Zhang X."/>
            <person name="Suruliraj S."/>
            <person name="Warren W."/>
            <person name="Chinwalla A."/>
            <person name="Mardis E.R."/>
            <person name="Wilson R.K."/>
        </authorList>
    </citation>
    <scope>NUCLEOTIDE SEQUENCE [LARGE SCALE GENOMIC DNA]</scope>
    <source>
        <strain evidence="4 5">ATCC 33091</strain>
    </source>
</reference>
<dbReference type="PANTHER" id="PTHR43633">
    <property type="entry name" value="ALCOHOL DEHYDROGENASE YQHD"/>
    <property type="match status" value="1"/>
</dbReference>
<dbReference type="GO" id="GO:0008106">
    <property type="term" value="F:alcohol dehydrogenase (NADP+) activity"/>
    <property type="evidence" value="ECO:0007669"/>
    <property type="project" value="TreeGrafter"/>
</dbReference>
<dbReference type="Proteomes" id="UP000003597">
    <property type="component" value="Unassembled WGS sequence"/>
</dbReference>
<evidence type="ECO:0000256" key="1">
    <source>
        <dbReference type="ARBA" id="ARBA00023002"/>
    </source>
</evidence>
<dbReference type="InterPro" id="IPR018211">
    <property type="entry name" value="ADH_Fe_CS"/>
</dbReference>
<accession>A0AB72ZAC2</accession>
<evidence type="ECO:0000313" key="4">
    <source>
        <dbReference type="EMBL" id="EHN61573.1"/>
    </source>
</evidence>
<dbReference type="InterPro" id="IPR044731">
    <property type="entry name" value="BDH-like"/>
</dbReference>
<dbReference type="FunFam" id="3.40.50.1970:FF:000008">
    <property type="entry name" value="Alcohol dehydrogenase YqhD"/>
    <property type="match status" value="1"/>
</dbReference>
<gene>
    <name evidence="4" type="ORF">HMPREF0557_01236</name>
</gene>
<dbReference type="GO" id="GO:0005829">
    <property type="term" value="C:cytosol"/>
    <property type="evidence" value="ECO:0007669"/>
    <property type="project" value="TreeGrafter"/>
</dbReference>
<organism evidence="4 5">
    <name type="scientific">Listeria innocua ATCC 33091</name>
    <dbReference type="NCBI Taxonomy" id="1002366"/>
    <lineage>
        <taxon>Bacteria</taxon>
        <taxon>Bacillati</taxon>
        <taxon>Bacillota</taxon>
        <taxon>Bacilli</taxon>
        <taxon>Bacillales</taxon>
        <taxon>Listeriaceae</taxon>
        <taxon>Listeria</taxon>
    </lineage>
</organism>
<name>A0AB72ZAC2_LISIO</name>
<dbReference type="CDD" id="cd08187">
    <property type="entry name" value="BDH"/>
    <property type="match status" value="1"/>
</dbReference>
<proteinExistence type="predicted"/>
<evidence type="ECO:0000313" key="5">
    <source>
        <dbReference type="Proteomes" id="UP000003597"/>
    </source>
</evidence>
<dbReference type="PROSITE" id="PS00060">
    <property type="entry name" value="ADH_IRON_2"/>
    <property type="match status" value="1"/>
</dbReference>
<dbReference type="Gene3D" id="1.20.1090.10">
    <property type="entry name" value="Dehydroquinate synthase-like - alpha domain"/>
    <property type="match status" value="1"/>
</dbReference>
<feature type="domain" description="Alcohol dehydrogenase iron-type/glycerol dehydrogenase GldA" evidence="2">
    <location>
        <begin position="26"/>
        <end position="195"/>
    </location>
</feature>
<dbReference type="GO" id="GO:1990362">
    <property type="term" value="F:butanol dehydrogenase (NAD+) activity"/>
    <property type="evidence" value="ECO:0007669"/>
    <property type="project" value="InterPro"/>
</dbReference>
<dbReference type="GO" id="GO:0046872">
    <property type="term" value="F:metal ion binding"/>
    <property type="evidence" value="ECO:0007669"/>
    <property type="project" value="InterPro"/>
</dbReference>
<evidence type="ECO:0000259" key="2">
    <source>
        <dbReference type="Pfam" id="PF00465"/>
    </source>
</evidence>
<dbReference type="FunFam" id="1.20.1090.10:FF:000005">
    <property type="entry name" value="Alcohol dehydrogenase YqhD"/>
    <property type="match status" value="1"/>
</dbReference>
<dbReference type="Pfam" id="PF25137">
    <property type="entry name" value="ADH_Fe_C"/>
    <property type="match status" value="1"/>
</dbReference>
<evidence type="ECO:0000259" key="3">
    <source>
        <dbReference type="Pfam" id="PF25137"/>
    </source>
</evidence>
<protein>
    <submittedName>
        <fullName evidence="4">NADH-dependent butanol dehydrogenase A</fullName>
    </submittedName>
</protein>
<dbReference type="EMBL" id="AGCN01000030">
    <property type="protein sequence ID" value="EHN61573.1"/>
    <property type="molecule type" value="Genomic_DNA"/>
</dbReference>
<dbReference type="Gene3D" id="3.40.50.1970">
    <property type="match status" value="1"/>
</dbReference>
<dbReference type="AlphaFoldDB" id="A0AB72ZAC2"/>
<dbReference type="SUPFAM" id="SSF56796">
    <property type="entry name" value="Dehydroquinate synthase-like"/>
    <property type="match status" value="1"/>
</dbReference>
<dbReference type="GO" id="GO:1990002">
    <property type="term" value="F:methylglyoxal reductase (NADPH) (acetol producing) activity"/>
    <property type="evidence" value="ECO:0007669"/>
    <property type="project" value="TreeGrafter"/>
</dbReference>
<dbReference type="InterPro" id="IPR001670">
    <property type="entry name" value="ADH_Fe/GldA"/>
</dbReference>
<feature type="domain" description="Fe-containing alcohol dehydrogenase-like C-terminal" evidence="3">
    <location>
        <begin position="207"/>
        <end position="378"/>
    </location>
</feature>
<keyword evidence="1" id="KW-0560">Oxidoreductase</keyword>
<sequence length="406" mass="44901">MLCKIVNRKKDMKMQKEILNFDYYNPTHIIFGKDRFAELNEVIPQDKKVLILYGGGSVKRFGTLDKVKAALKSREVGEFGGIEANPTYETLIKAIQLVKEEGYDFLLAVGGGSVIDGTKFVAAGALFDGNPIDIFGSGIGEKRPITEALPFGTVLTLPATGSEMNSGGVITFVEKKAKLGFGSAFTYPVFSLLDPELTYTLPKRQLANGIMDAYVHVMEQYMTYPVGALLQDRYAESLLQTLIEIGPAVIEEDNHDYNTRATFMWSATNALNGTLSRGVPQDWASHSLGHEITALYGIDHARTLAIVLPSLLNVRREEKHEKLVQYAERVWGITNGTDDEKIDAAIVKTREFFESLGAGTRFSDYGLGDEVVDLLVDQLERHGLTSISERGDQTLEISRKIYTNAL</sequence>
<dbReference type="PANTHER" id="PTHR43633:SF1">
    <property type="entry name" value="ALCOHOL DEHYDROGENASE YQHD"/>
    <property type="match status" value="1"/>
</dbReference>
<keyword evidence="5" id="KW-1185">Reference proteome</keyword>
<comment type="caution">
    <text evidence="4">The sequence shown here is derived from an EMBL/GenBank/DDBJ whole genome shotgun (WGS) entry which is preliminary data.</text>
</comment>
<dbReference type="Pfam" id="PF00465">
    <property type="entry name" value="Fe-ADH"/>
    <property type="match status" value="1"/>
</dbReference>
<dbReference type="InterPro" id="IPR056798">
    <property type="entry name" value="ADH_Fe_C"/>
</dbReference>